<sequence>MLTAAFALSAILTALPGSGGSKWTVSFTRREICVWAGTTVTLPCWYDYPSGHTVRRVMWFRVSGRREFAHHSDSSLVSMSYRGRTKYTGSHKSCGIQITNVKLGDAGQYHFRFETDHPQGRWTSPDTVSLFVTELQVQVHPARTANMFGSGETVYLGCMARGCAAEGRSLALYRNGINLGSPEKWLTIYNFDSQHAGTYTCRPIPPQNVQSPSLALALGHAPRSTVIEVSPMGVVVEGVSVTMTCSSSGAPAVESYAWFKDRESGSIPDSFRPQLHLKRVSHTDRGEYFCVARNPLGTERSKPVLLNVTYSPKSTKVLVSPTGDIKEGYSVNLTCSSKAHPPVDRYAWFKIMGGQTWAKGSTQNLSFSSVRSQNGGQYYCTAWNQHGQGSSSVFTLAILYAPKNTSVFAQPSSVIDAGRPLTLTCSSQANPAVDNYTWFRINAADAWVTRSGPSYTFAEVSPGESGQYYCEARNRIGVHSSPVLTVRVRGRLKVIALASAVGVSAGLITLTVAIMISKNMHRVDMEYPEENKKRPSVTADSLFYESVQQTLQLRTGKMSDIPEEPEEVYESAHPSIVPLKDAPPCTEADSILNYITVHYSRIPSLDQIQVPNVPLDGDKEPKDAANVVYTVLARPHQ</sequence>
<gene>
    <name evidence="5" type="primary">LOC106578274</name>
    <name evidence="6 7" type="synonym">si:dkey-33i11.1</name>
</gene>
<dbReference type="PANTHER" id="PTHR46013">
    <property type="entry name" value="VASCULAR CELL ADHESION MOLECULE 1"/>
    <property type="match status" value="1"/>
</dbReference>
<evidence type="ECO:0000313" key="5">
    <source>
        <dbReference type="RefSeq" id="XP_014012419.1"/>
    </source>
</evidence>
<dbReference type="Pfam" id="PF07686">
    <property type="entry name" value="V-set"/>
    <property type="match status" value="1"/>
</dbReference>
<dbReference type="Gene3D" id="2.60.40.10">
    <property type="entry name" value="Immunoglobulins"/>
    <property type="match status" value="5"/>
</dbReference>
<dbReference type="InterPro" id="IPR013106">
    <property type="entry name" value="Ig_V-set"/>
</dbReference>
<keyword evidence="1" id="KW-1133">Transmembrane helix</keyword>
<evidence type="ECO:0000256" key="2">
    <source>
        <dbReference type="SAM" id="SignalP"/>
    </source>
</evidence>
<accession>A0A1S3NAE7</accession>
<dbReference type="PROSITE" id="PS50835">
    <property type="entry name" value="IG_LIKE"/>
    <property type="match status" value="4"/>
</dbReference>
<feature type="transmembrane region" description="Helical" evidence="1">
    <location>
        <begin position="494"/>
        <end position="516"/>
    </location>
</feature>
<reference evidence="5" key="1">
    <citation type="submission" date="2025-04" db="UniProtKB">
        <authorList>
            <consortium name="RefSeq"/>
        </authorList>
    </citation>
    <scope>IDENTIFICATION</scope>
    <source>
        <tissue evidence="5">Muscle</tissue>
    </source>
</reference>
<name>A0A1S3NAE7_SALSA</name>
<keyword evidence="2" id="KW-0732">Signal</keyword>
<protein>
    <submittedName>
        <fullName evidence="5 6 7">B-cell receptor CD22</fullName>
    </submittedName>
</protein>
<dbReference type="InterPro" id="IPR013783">
    <property type="entry name" value="Ig-like_fold"/>
</dbReference>
<dbReference type="KEGG" id="sasa:106578274"/>
<dbReference type="InterPro" id="IPR003598">
    <property type="entry name" value="Ig_sub2"/>
</dbReference>
<dbReference type="AlphaFoldDB" id="A0A1S3NAE7"/>
<dbReference type="RefSeq" id="XP_045557270.1">
    <property type="nucleotide sequence ID" value="XM_045701314.1"/>
</dbReference>
<dbReference type="SMART" id="SM00409">
    <property type="entry name" value="IG"/>
    <property type="match status" value="5"/>
</dbReference>
<dbReference type="Proteomes" id="UP001652741">
    <property type="component" value="Chromosome ssa02"/>
</dbReference>
<keyword evidence="1" id="KW-0472">Membrane</keyword>
<evidence type="ECO:0000259" key="3">
    <source>
        <dbReference type="PROSITE" id="PS50835"/>
    </source>
</evidence>
<feature type="domain" description="Ig-like" evidence="3">
    <location>
        <begin position="125"/>
        <end position="202"/>
    </location>
</feature>
<dbReference type="RefSeq" id="XP_014012419.1">
    <property type="nucleotide sequence ID" value="XM_014156944.1"/>
</dbReference>
<organism evidence="4 5">
    <name type="scientific">Salmo salar</name>
    <name type="common">Atlantic salmon</name>
    <dbReference type="NCBI Taxonomy" id="8030"/>
    <lineage>
        <taxon>Eukaryota</taxon>
        <taxon>Metazoa</taxon>
        <taxon>Chordata</taxon>
        <taxon>Craniata</taxon>
        <taxon>Vertebrata</taxon>
        <taxon>Euteleostomi</taxon>
        <taxon>Actinopterygii</taxon>
        <taxon>Neopterygii</taxon>
        <taxon>Teleostei</taxon>
        <taxon>Protacanthopterygii</taxon>
        <taxon>Salmoniformes</taxon>
        <taxon>Salmonidae</taxon>
        <taxon>Salmoninae</taxon>
        <taxon>Salmo</taxon>
    </lineage>
</organism>
<feature type="domain" description="Ig-like" evidence="3">
    <location>
        <begin position="402"/>
        <end position="485"/>
    </location>
</feature>
<dbReference type="SUPFAM" id="SSF48726">
    <property type="entry name" value="Immunoglobulin"/>
    <property type="match status" value="5"/>
</dbReference>
<dbReference type="RefSeq" id="XP_045557276.1">
    <property type="nucleotide sequence ID" value="XM_045701320.1"/>
</dbReference>
<keyword evidence="1" id="KW-0812">Transmembrane</keyword>
<keyword evidence="6 7" id="KW-0675">Receptor</keyword>
<dbReference type="PANTHER" id="PTHR46013:SF8">
    <property type="entry name" value="B-CELL RECEPTOR CD22-RELATED"/>
    <property type="match status" value="1"/>
</dbReference>
<feature type="domain" description="Ig-like" evidence="3">
    <location>
        <begin position="222"/>
        <end position="309"/>
    </location>
</feature>
<proteinExistence type="predicted"/>
<keyword evidence="4" id="KW-1185">Reference proteome</keyword>
<dbReference type="InterPro" id="IPR003599">
    <property type="entry name" value="Ig_sub"/>
</dbReference>
<dbReference type="InterPro" id="IPR036179">
    <property type="entry name" value="Ig-like_dom_sf"/>
</dbReference>
<feature type="chain" id="PRO_5010320915" evidence="2">
    <location>
        <begin position="21"/>
        <end position="637"/>
    </location>
</feature>
<dbReference type="GeneID" id="106578274"/>
<evidence type="ECO:0000313" key="6">
    <source>
        <dbReference type="RefSeq" id="XP_045557270.1"/>
    </source>
</evidence>
<dbReference type="InterPro" id="IPR007110">
    <property type="entry name" value="Ig-like_dom"/>
</dbReference>
<dbReference type="SMART" id="SM00408">
    <property type="entry name" value="IGc2"/>
    <property type="match status" value="4"/>
</dbReference>
<evidence type="ECO:0000256" key="1">
    <source>
        <dbReference type="SAM" id="Phobius"/>
    </source>
</evidence>
<evidence type="ECO:0000313" key="7">
    <source>
        <dbReference type="RefSeq" id="XP_045557276.1"/>
    </source>
</evidence>
<dbReference type="Pfam" id="PF13895">
    <property type="entry name" value="Ig_2"/>
    <property type="match status" value="3"/>
</dbReference>
<evidence type="ECO:0000313" key="4">
    <source>
        <dbReference type="Proteomes" id="UP001652741"/>
    </source>
</evidence>
<feature type="domain" description="Ig-like" evidence="3">
    <location>
        <begin position="312"/>
        <end position="397"/>
    </location>
</feature>
<feature type="signal peptide" evidence="2">
    <location>
        <begin position="1"/>
        <end position="20"/>
    </location>
</feature>